<dbReference type="Gene3D" id="1.10.418.10">
    <property type="entry name" value="Calponin-like domain"/>
    <property type="match status" value="2"/>
</dbReference>
<reference evidence="17" key="1">
    <citation type="submission" date="2015-03" db="EMBL/GenBank/DDBJ databases">
        <title>Wuchereria bancrofti Genome Sequencing Papua New Guinea Strain.</title>
        <authorList>
            <person name="Small S.T."/>
            <person name="Serre D."/>
            <person name="Zimmerman P.A."/>
        </authorList>
    </citation>
    <scope>NUCLEOTIDE SEQUENCE [LARGE SCALE GENOMIC DNA]</scope>
    <source>
        <strain evidence="17">pt0022</strain>
    </source>
</reference>
<feature type="coiled-coil region" evidence="14">
    <location>
        <begin position="2174"/>
        <end position="2278"/>
    </location>
</feature>
<feature type="coiled-coil region" evidence="14">
    <location>
        <begin position="2033"/>
        <end position="2129"/>
    </location>
</feature>
<evidence type="ECO:0000313" key="18">
    <source>
        <dbReference type="WBParaSite" id="mrna-Wban_08843"/>
    </source>
</evidence>
<dbReference type="InterPro" id="IPR036872">
    <property type="entry name" value="CH_dom_sf"/>
</dbReference>
<evidence type="ECO:0000256" key="12">
    <source>
        <dbReference type="ARBA" id="ARBA00060457"/>
    </source>
</evidence>
<evidence type="ECO:0000313" key="17">
    <source>
        <dbReference type="Proteomes" id="UP000093561"/>
    </source>
</evidence>
<evidence type="ECO:0000259" key="16">
    <source>
        <dbReference type="PROSITE" id="PS50021"/>
    </source>
</evidence>
<evidence type="ECO:0000256" key="14">
    <source>
        <dbReference type="SAM" id="Coils"/>
    </source>
</evidence>
<name>A0AAF5Q1Q0_WUCBA</name>
<proteinExistence type="predicted"/>
<evidence type="ECO:0000256" key="5">
    <source>
        <dbReference type="ARBA" id="ARBA00022737"/>
    </source>
</evidence>
<sequence>MDTPGRLSSSRDEHDKMQKKTFTKWVNYHLETHSSSELVEDLFEDLRDGVLLCHLIEVLTGEALPVNKARESKRVHHISNLTTALATLRRRGLDLVNNNPADIANGNPRIICGLIWQIILHFQIESNVQLLKEWGFELELANSPSTSRIGNGNSPVIKSPHQLRIGRLKAPVDRVVLRWVNAQLARPYNINLTDMDKSWRDGIAFNALIHRIKPELVDMGIVYRNNPKTNLQQAFQLAKDHLQIRPLLDVEDMLYDKSDKRSVITYVSQFIRTIKHLRPIATCQMIDDHSLISWMEDTLSILRSSVDAPLYDQYQTYLSLRKQYFEHRNAYYSLREYATKLPEGEWNQIEASWKRIGDLLEDWSHSLECELPEKLSELAQWLCTAEQMIQNPVDIRVDDVQLSLFNINESINHHKIHFSEFPYRSEQFQTIYLNGKVDEREIAMELLEPLKIRFDALAIAAPRHLQYLHRVQAHYQLLSNAEALNQKMERWKSSDSVAAIQKSLKEYKMEADSAPAKKFKRLLAHLKEVYSEAPVEEAHCVNKQCGNASLETVEKFQQLKPYLDELLKFWREFENTAAKIEDRITRSEHEKRNLIDEDDKELLRHCEKIRDDVARFGNDQIQQVVNNRLSELRKRISAIKRKVPTKVILHLQGNAAPEKAFRTKVTVPTCENIATTTLNTQSPGNSRLQEWLIMAHQQMSTVVTDLNSLEKAISQVTNCLREVQGVENERMALLKTRVANDEQSIGEYRKLRSDLQALLQHMKNVQPLFLSFEKNYDSVLNWPNNQDNEKENEESEKSDMINHMAFLLETLSRNEYKEWINCDFLQQRLDELIHRTKERKEKLEETTESPIIATGIAEALAKKKKLLEQSVENWADIKILVDNVTEIDTHLENISSASSSTSMPVSDEFNIEKERLQKEWHQKTEAIGQLQMIHDAIEALRSKLTGNPKLSELIFLNAEIDSLNQQCINIVDISVINLRNRYLKEIEEELRTAITESFSRAEQRITELSVVGETDVQLAVDILQDYEKEAQGILSDDPRFLELVAAIKEAQKILKAKMDLFTGLQRFYETLDTIKQENKQWNTITSQQVEEVSVRLEELLKLVETECAPEANALCSQFESIRSSFFQLEFDRIKEKLRVLVLQLDRLVDFMAKRKILLLRFKEFQKFVKDAEDTLLRTMHDASIGAEIDMHRITNEMNAVFDRLDNLGKELTACQLDANMMITDMSVVDVLNRIKNISLDVGYTVREEPMEPSECFQEFFDVSNQLEGAFCTDINTCEHMDDVVEFITVSMENGKKEAELMVRLNTIAGNLAAHEKAKANDILSKLKRIMDKRQEVRRVTVEDCIERSLVILTQKEEQLEAIIERDINDQNLDAFETDEITKWIPWKEELNQLTMLIKNNNIQWRSSLDQLVEKAANFDVRIARFKKTFAKSKRHEQQIPTKLAAFIKWIDLMEEDLNRAESLDDAVEKAEGLRKIHSICLSHQKLVDKLLNSKLNPLQSNEVKFHCDRYFTLLHRSASHDFPEEQAVTTNLLDIPSSLMLSQISLGSLSTSGIDEDENHCTEIMSYEGTSSAPALEQRVLQATETSEIQLLLSDIDSELNMLANSLSGLSADYARSLKPLSSAQADLEKLRDLNKKRCQLDDACDNLSRKVSGDDFAVVRSLAIHLHSLEEPFTTFLRELQTEVDDEIALQANYENIAKKLSELNIDIDQRARNSIQDVRNQLERVQSDMNLLRTQCSQQRKYVENMLEKVPGGATPTSSRRKKIMLMVSTTVTTIIQVVEDELRRSPSTKENDLLELKQKLQDVNTCIVDETDAADHVVPNIAKNKQELQESEHENMVQSELAQLGKEESEKERTKKNKKALAEQINAFESALNETVGEILPPMNELISRSHQESINLPSLQSELENTQKFAEKCKKKLDEKLAEKEGMKMMQSELAELEEKISLANQLLTYDVEDLKNADNPEDIGEKAKNIENLEQYIISALDKLKDYDRNMMTDKERVDMDKMLNEAMPLIDKLRILRESIGNDQKPLTDWKIANDKLEDEMQEINDNMERLFISYTEPQPYTTAMNDINILEGLQKQIMELSKKTNNMEENVAQNLPNYHSAVNIMKQRIEEATKDNEKLLSSLTEDVSTQKQLVDMQNDLINQLSKLNDCAIMVHNAPYDETKAARLEELKNELGKVSDILEELKEKEKEPIKLVQHSNDLRISSVIDQYENLNQLLNETEEQLMNEDAYVTLQSTISNETKELQYVVDEASKVENDINATTNDLKKAIDDLKNGRSHLTVLQDAYDKLETIPDTDSLRAKAFDEISTLNEQYDNVGRNLEDRLDMLNKFDEIADNINKQLMDLENDAYKLEIPNASCELSVAEKKLNDVNKLEESMKELYEMKEQLTPLLKPVFTVENFDNRLSDVNKNFQQWYDELVRKKQELEAENNLSCLINDFKQTLVNAENDFEKLDGTMNSLKNFRDMILPMVVEKSDRIRDLILPVKTENIKEFYDDVDKLTDRYNDLSTRVNDKLNHAKEQENVFDDIQQQLDDMEQKVDDFLNKYITSQDLLIAMEDVDQLHSLLDQIPISAIENITECDLKENLLKKADNIKNKIKNLLVPLEKDTKKEQKLMQNVHEILCAITSIGDDVIAVDNINEPSEQLMSIGELAENLRKLKGKVEKLERKLHNPEGMVKHALISDNLYDRVIQLQNALDDKKKKLTDRAKLYSTTAAIDLINKNVNEMEQIPLQTVEEQNSALNELEGKKHELENLLKDIPMNDEGNKLRENGNRLLAQLNDNIKRLTDAVGEKVAALASFNAIKDEIETQLSSMPNEINPFELDHQLCDINDKLINLERLKNKIDDIDERNLDVDKITEKQNLHHTIEKALDHLKDGQQMVEKQINDLHIAEKMHEDGNHLCDELNALIKEGQEVLNDAEAIPTIYTTTMDAFVSPLEMATKLLKTMPENEEMAIRLKATVNDAKAIQANLSHHANLWLQFVDERDNATDQLEIKRKPLDEIGNKHIRSCEEVIDDLDKLKKATDELNDLRNVMSKLQSLSEQLHPLETAYADVRFYDVDVEQTQQQYENLISLMNNELHDENILNESAQQLARELEYLNGKLSTESVNREQFEEMLNQQLPSLQAQLQFLQAKDDEAKRIRIHVARMSQPSIETLTEQLNDIYVLVKERLDNLSKAEKQEKAMIIKMELEKLRTEPYDEEELMKIEEQLQQLPVEDENTQILAIEVQKLRADKVEHDAVKKEIEMKLAELLNRMNVIRTNLSPIMEEKESEKGRNIDEQINAFESALNETVGEILPPMNELISRSHQESINLPSLQSELENTQKFAEKCKKKLDEKLAEKEGMKMMQSELAELEEKISLANQLLTYDVEDLKNADNPEDIGEKAKNIENLEQYIISALDKLKDYDRNMMTDKERVDMDKMLNEAMPLIDKLRILRESIGNDQKPLTDWKIANDKLEDEMQEINDNMERLFISYTEPQPYTTAMNDINILEGLQKQIMELSKKTNNMEENVAQNLPNYHSAVNIMKQRIEEATKDNEKLLSSLTEDVSTQKQLVDMQNDLINQLSKLNDCAIMVHNAPYDETKAARLEELKNELGKVSDILEELKEKEKEPIKLVQHSNDLRISSVIDQYENLNQLLNETEEQLMNEDAYVTLQSTISNETKELQYVVDEASKVENDINATTNDLKKAIDDLKNGRSHLTVLQDAYDKLETIPDTDSLRAKAFDEISTLNEQYDNVGRNLEDRLDMLNKFDEIADNINKQLMDLENDAYKLEIPNASCELSVAEKKLNDVNKLEESMKELYEMKEQLTPLLKPVFTVENFDNRLSDVNKNFQQWYDELVRKKQELEAENNLSCLINDFKQTLVNAENDFEKLDGTMNSLKNFRDMILPMVVEKSDRIRDLILPVKTENIKEFYDDVDKLTDRYNDLSTRVNDKLNHAKEQENVFDDIQQQLDDMEQKVDDFLNKYITSQDLLIAMEDVDQLHSLLDQIPISAIENITECDLKENLLKKADNIKNKIKNLLVPLEKDTKKEQKLMQNVHEILCAITSIGDDVIAVDNINEPSEQLMSIGELAENLRKLKGKVEKLERKLHNPEGMVKHALISDNLYDRVIQLQNALDDKKKKLTDRAKLYSTTAAIDLINKNVNEMEQIPLQTVEEQNSALNELEGKKHELENLLKDIPMNDEGNKLRENGNRLLAQLNDNIKRLTDAVGEKVAALASFNAIKDEIETQLSSMPNEINPSELDHQLCDINAGVQKLQELRERISHAGVSECDREQYDKRIDLLSGIDDELLQRAQKDHEYFDKTHAQLLAHEGISADCKTLHSELVEWIKNGQELLEDSEALPESYDSVAKAFDTLGEKVFGLRKNEPNIEQSLVFHQLWELIDKGRNLQLELAKRALMWENFAKERDSAVEELNDVRRQICEIEGRGMRRFDKMLDDLEALKALYLRWSFLADLPSRLLSLCSQLHPLTYARRERQAFVKEASELEKKIEVFFFLRVLFDLLSLELQQKLRGIRTHLKTLDEDISKYNANRIFLNEEEDITTKRNFERLEEIEERLKRLQPTDTEEYDIDAAAEVLAAIYPNDYPRDVLRDQGIPFNDDLYDLSSIRIMIMSEGLELRIKFQESINDGNIRHYFQKKAIKMSLRHILFLTHNIESSDKDEKKPKGSLYQLQVMLEGSDVENAVEAFPSSDVAALSPIPDDPTPGRMHYARQRSRWRRILRTALPLQSFWNPNIRQLNVVPTIAFDRNAACLLLFLSHRHYQLWHCLIESNLATRIHSNDKPLTDIDILILIKTMNVRRKVKLPRKFELLTKNKNLISKLIIHLTLKCTCSKMSKILASDLSYYTEKLKLEEKEKNDVRPVQLLFVGKIKGWKEERDGGRREDDDFAFSFVDLSISSIQFCLSFLFVCQSVITLHQHNTLSYTALPACYPQYCSNAKWLSVHHLFFSCFPGIFLEKNLASLKLEKYAKNNLEKLKEMIKSIIRTNTINNAYNKRIRLNHFLCEKIKSVEMIRTEKNKWKYEIKYTLRTDDRKLNKAKTLKAVNFKKKKRKNPCVYTEKSFSPPINGIQNIFANLDDISSSKKYRSILWILLLASHLILQKFKITKNLAIHITEFVKYYTNLPTGSLSLKLLPYISLYFSCKFLTTLMIHFQKRWESLKDFSKLFNMPNLSLLIQSNLIRPCSEIKNRNHGQIHNLLSQTKLFHPRITSSLANASLFRIVRFFLTFLNNYGENQRLINNDQSLSNIGKIRIANILQEKYLQENENILQDSTTIKFHSNLSNPRTMRTVFETNLIKLSSSCRMIRLVELLNYVEQLQQNLQNPW</sequence>
<dbReference type="Proteomes" id="UP000093561">
    <property type="component" value="Unassembled WGS sequence"/>
</dbReference>
<evidence type="ECO:0000256" key="4">
    <source>
        <dbReference type="ARBA" id="ARBA00022692"/>
    </source>
</evidence>
<dbReference type="GO" id="GO:0003779">
    <property type="term" value="F:actin binding"/>
    <property type="evidence" value="ECO:0007669"/>
    <property type="project" value="UniProtKB-KW"/>
</dbReference>
<feature type="coiled-coil region" evidence="14">
    <location>
        <begin position="1924"/>
        <end position="1951"/>
    </location>
</feature>
<dbReference type="Pfam" id="PF24531">
    <property type="entry name" value="ANC1_spectrin"/>
    <property type="match status" value="4"/>
</dbReference>
<feature type="coiled-coil region" evidence="14">
    <location>
        <begin position="2496"/>
        <end position="2551"/>
    </location>
</feature>
<keyword evidence="5" id="KW-0677">Repeat</keyword>
<feature type="coiled-coil region" evidence="14">
    <location>
        <begin position="3914"/>
        <end position="3969"/>
    </location>
</feature>
<keyword evidence="8" id="KW-0472">Membrane</keyword>
<evidence type="ECO:0000256" key="13">
    <source>
        <dbReference type="ARBA" id="ARBA00060498"/>
    </source>
</evidence>
<evidence type="ECO:0000256" key="7">
    <source>
        <dbReference type="ARBA" id="ARBA00023054"/>
    </source>
</evidence>
<dbReference type="Pfam" id="PF00307">
    <property type="entry name" value="CH"/>
    <property type="match status" value="2"/>
</dbReference>
<keyword evidence="3" id="KW-0963">Cytoplasm</keyword>
<accession>A0AAF5Q1Q0</accession>
<protein>
    <recommendedName>
        <fullName evidence="16">Calponin-homology (CH) domain-containing protein</fullName>
    </recommendedName>
</protein>
<dbReference type="GO" id="GO:0007097">
    <property type="term" value="P:nuclear migration"/>
    <property type="evidence" value="ECO:0007669"/>
    <property type="project" value="TreeGrafter"/>
</dbReference>
<evidence type="ECO:0000256" key="9">
    <source>
        <dbReference type="ARBA" id="ARBA00023203"/>
    </source>
</evidence>
<feature type="domain" description="Calponin-homology (CH)" evidence="16">
    <location>
        <begin position="16"/>
        <end position="123"/>
    </location>
</feature>
<dbReference type="GO" id="GO:0006997">
    <property type="term" value="P:nucleus organization"/>
    <property type="evidence" value="ECO:0007669"/>
    <property type="project" value="TreeGrafter"/>
</dbReference>
<dbReference type="SMART" id="SM00033">
    <property type="entry name" value="CH"/>
    <property type="match status" value="2"/>
</dbReference>
<keyword evidence="11" id="KW-0539">Nucleus</keyword>
<dbReference type="Pfam" id="PF24615">
    <property type="entry name" value="Spectrin_Anc-1_2"/>
    <property type="match status" value="2"/>
</dbReference>
<evidence type="ECO:0000256" key="3">
    <source>
        <dbReference type="ARBA" id="ARBA00022490"/>
    </source>
</evidence>
<dbReference type="InterPro" id="IPR057133">
    <property type="entry name" value="Spectrin_Anc-1_2"/>
</dbReference>
<feature type="region of interest" description="Disordered" evidence="15">
    <location>
        <begin position="1830"/>
        <end position="1861"/>
    </location>
</feature>
<keyword evidence="10" id="KW-0206">Cytoskeleton</keyword>
<reference evidence="18" key="3">
    <citation type="submission" date="2024-02" db="UniProtKB">
        <authorList>
            <consortium name="WormBaseParasite"/>
        </authorList>
    </citation>
    <scope>IDENTIFICATION</scope>
    <source>
        <strain evidence="18">pt0022</strain>
    </source>
</reference>
<dbReference type="GO" id="GO:0007010">
    <property type="term" value="P:cytoskeleton organization"/>
    <property type="evidence" value="ECO:0007669"/>
    <property type="project" value="TreeGrafter"/>
</dbReference>
<feature type="coiled-coil region" evidence="14">
    <location>
        <begin position="3592"/>
        <end position="3696"/>
    </location>
</feature>
<feature type="coiled-coil region" evidence="14">
    <location>
        <begin position="3015"/>
        <end position="3045"/>
    </location>
</feature>
<dbReference type="FunFam" id="1.10.418.10:FF:000099">
    <property type="entry name" value="Nuclear anchorage protein 1"/>
    <property type="match status" value="1"/>
</dbReference>
<dbReference type="PROSITE" id="PS00019">
    <property type="entry name" value="ACTININ_1"/>
    <property type="match status" value="1"/>
</dbReference>
<keyword evidence="9" id="KW-0009">Actin-binding</keyword>
<evidence type="ECO:0000256" key="6">
    <source>
        <dbReference type="ARBA" id="ARBA00022989"/>
    </source>
</evidence>
<dbReference type="GO" id="GO:0005856">
    <property type="term" value="C:cytoskeleton"/>
    <property type="evidence" value="ECO:0007669"/>
    <property type="project" value="UniProtKB-SubCell"/>
</dbReference>
<feature type="coiled-coil region" evidence="14">
    <location>
        <begin position="4072"/>
        <end position="4126"/>
    </location>
</feature>
<feature type="domain" description="Calponin-homology (CH)" evidence="16">
    <location>
        <begin position="170"/>
        <end position="275"/>
    </location>
</feature>
<dbReference type="GO" id="GO:0031965">
    <property type="term" value="C:nuclear membrane"/>
    <property type="evidence" value="ECO:0007669"/>
    <property type="project" value="UniProtKB-SubCell"/>
</dbReference>
<dbReference type="InterPro" id="IPR057132">
    <property type="entry name" value="ANC1_spectrin_dom"/>
</dbReference>
<feature type="coiled-coil region" evidence="14">
    <location>
        <begin position="2835"/>
        <end position="2862"/>
    </location>
</feature>
<evidence type="ECO:0000256" key="8">
    <source>
        <dbReference type="ARBA" id="ARBA00023136"/>
    </source>
</evidence>
<feature type="coiled-coil region" evidence="14">
    <location>
        <begin position="3451"/>
        <end position="3547"/>
    </location>
</feature>
<reference evidence="17" key="2">
    <citation type="journal article" date="2016" name="Mol. Ecol.">
        <title>Population genomics of the filarial nematode parasite Wuchereria bancrofti from mosquitoes.</title>
        <authorList>
            <person name="Small S.T."/>
            <person name="Reimer L.J."/>
            <person name="Tisch D.J."/>
            <person name="King C.L."/>
            <person name="Christensen B.M."/>
            <person name="Siba P.M."/>
            <person name="Kazura J.W."/>
            <person name="Serre D."/>
            <person name="Zimmerman P.A."/>
        </authorList>
    </citation>
    <scope>NUCLEOTIDE SEQUENCE</scope>
    <source>
        <strain evidence="17">pt0022</strain>
    </source>
</reference>
<evidence type="ECO:0000256" key="11">
    <source>
        <dbReference type="ARBA" id="ARBA00023242"/>
    </source>
</evidence>
<feature type="coiled-coil region" evidence="14">
    <location>
        <begin position="4158"/>
        <end position="4212"/>
    </location>
</feature>
<feature type="coiled-coil region" evidence="14">
    <location>
        <begin position="2415"/>
        <end position="2462"/>
    </location>
</feature>
<feature type="coiled-coil region" evidence="14">
    <location>
        <begin position="3833"/>
        <end position="3880"/>
    </location>
</feature>
<feature type="coiled-coil region" evidence="14">
    <location>
        <begin position="2740"/>
        <end position="2794"/>
    </location>
</feature>
<dbReference type="SUPFAM" id="SSF47576">
    <property type="entry name" value="Calponin-homology domain, CH-domain"/>
    <property type="match status" value="1"/>
</dbReference>
<dbReference type="WBParaSite" id="mrna-Wban_08843">
    <property type="protein sequence ID" value="mrna-Wban_08843"/>
    <property type="gene ID" value="Wban_08843"/>
</dbReference>
<dbReference type="PANTHER" id="PTHR21524">
    <property type="entry name" value="SPECTRIN REPEAT CONTAINING NUCLEAR ENVELOPE PROTEIN 2"/>
    <property type="match status" value="1"/>
</dbReference>
<comment type="subcellular location">
    <subcellularLocation>
        <location evidence="1">Cytoplasm</location>
        <location evidence="1">Cytoskeleton</location>
    </subcellularLocation>
    <subcellularLocation>
        <location evidence="12">Endomembrane system</location>
        <topology evidence="12">Single-pass type IV membrane protein</topology>
        <orientation evidence="12">Cytoplasmic side</orientation>
    </subcellularLocation>
    <subcellularLocation>
        <location evidence="2">Nucleus membrane</location>
        <topology evidence="2">Single-pass membrane protein</topology>
        <orientation evidence="2">Cytoplasmic side</orientation>
    </subcellularLocation>
    <subcellularLocation>
        <location evidence="13">Nucleus membrane</location>
        <topology evidence="13">Single-pass type IV membrane protein</topology>
    </subcellularLocation>
</comment>
<keyword evidence="6" id="KW-1133">Transmembrane helix</keyword>
<feature type="coiled-coil region" evidence="14">
    <location>
        <begin position="2334"/>
        <end position="2390"/>
    </location>
</feature>
<evidence type="ECO:0000256" key="2">
    <source>
        <dbReference type="ARBA" id="ARBA00004528"/>
    </source>
</evidence>
<feature type="coiled-coil region" evidence="14">
    <location>
        <begin position="3342"/>
        <end position="3369"/>
    </location>
</feature>
<dbReference type="InterPro" id="IPR001589">
    <property type="entry name" value="Actinin_actin-bd_CS"/>
</dbReference>
<evidence type="ECO:0000256" key="15">
    <source>
        <dbReference type="SAM" id="MobiDB-lite"/>
    </source>
</evidence>
<dbReference type="PROSITE" id="PS50021">
    <property type="entry name" value="CH"/>
    <property type="match status" value="2"/>
</dbReference>
<dbReference type="InterPro" id="IPR001715">
    <property type="entry name" value="CH_dom"/>
</dbReference>
<dbReference type="InterPro" id="IPR057134">
    <property type="entry name" value="Spectrin_Anc-1_3"/>
</dbReference>
<feature type="coiled-coil region" evidence="14">
    <location>
        <begin position="3752"/>
        <end position="3808"/>
    </location>
</feature>
<dbReference type="Pfam" id="PF24611">
    <property type="entry name" value="Spectrin_Anc-1"/>
    <property type="match status" value="2"/>
</dbReference>
<keyword evidence="7 14" id="KW-0175">Coiled coil</keyword>
<dbReference type="GO" id="GO:0019894">
    <property type="term" value="F:kinesin binding"/>
    <property type="evidence" value="ECO:0007669"/>
    <property type="project" value="TreeGrafter"/>
</dbReference>
<keyword evidence="4" id="KW-0812">Transmembrane</keyword>
<feature type="coiled-coil region" evidence="14">
    <location>
        <begin position="1710"/>
        <end position="1737"/>
    </location>
</feature>
<evidence type="ECO:0000256" key="1">
    <source>
        <dbReference type="ARBA" id="ARBA00004245"/>
    </source>
</evidence>
<dbReference type="PANTHER" id="PTHR21524:SF5">
    <property type="entry name" value="SPECTRIN REPEAT CONTAINING NUCLEAR ENVELOPE PROTEIN 2"/>
    <property type="match status" value="1"/>
</dbReference>
<feature type="coiled-coil region" evidence="14">
    <location>
        <begin position="2654"/>
        <end position="2708"/>
    </location>
</feature>
<dbReference type="GO" id="GO:0048471">
    <property type="term" value="C:perinuclear region of cytoplasm"/>
    <property type="evidence" value="ECO:0007669"/>
    <property type="project" value="TreeGrafter"/>
</dbReference>
<evidence type="ECO:0000256" key="10">
    <source>
        <dbReference type="ARBA" id="ARBA00023212"/>
    </source>
</evidence>
<organism evidence="17 18">
    <name type="scientific">Wuchereria bancrofti</name>
    <dbReference type="NCBI Taxonomy" id="6293"/>
    <lineage>
        <taxon>Eukaryota</taxon>
        <taxon>Metazoa</taxon>
        <taxon>Ecdysozoa</taxon>
        <taxon>Nematoda</taxon>
        <taxon>Chromadorea</taxon>
        <taxon>Rhabditida</taxon>
        <taxon>Spirurina</taxon>
        <taxon>Spiruromorpha</taxon>
        <taxon>Filarioidea</taxon>
        <taxon>Onchocercidae</taxon>
        <taxon>Wuchereria</taxon>
    </lineage>
</organism>